<dbReference type="OrthoDB" id="4236253at2"/>
<dbReference type="RefSeq" id="WP_153463296.1">
    <property type="nucleotide sequence ID" value="NZ_WBOF01000001.1"/>
</dbReference>
<sequence length="102" mass="10966">MTEEARRVFEAIDALEGISDPKERALAVGEVLKALPDRNKQLKELRQRAVNELLARDGASLRSVGAELGISFSTVQDISKGYSGSGKSRPKKAAQDPNASEA</sequence>
<name>A0A6N7KW04_9ACTN</name>
<protein>
    <submittedName>
        <fullName evidence="2">Uncharacterized protein</fullName>
    </submittedName>
</protein>
<evidence type="ECO:0000256" key="1">
    <source>
        <dbReference type="SAM" id="MobiDB-lite"/>
    </source>
</evidence>
<proteinExistence type="predicted"/>
<evidence type="ECO:0000313" key="3">
    <source>
        <dbReference type="Proteomes" id="UP000450000"/>
    </source>
</evidence>
<dbReference type="EMBL" id="WBOF01000001">
    <property type="protein sequence ID" value="MQS14498.1"/>
    <property type="molecule type" value="Genomic_DNA"/>
</dbReference>
<comment type="caution">
    <text evidence="2">The sequence shown here is derived from an EMBL/GenBank/DDBJ whole genome shotgun (WGS) entry which is preliminary data.</text>
</comment>
<evidence type="ECO:0000313" key="2">
    <source>
        <dbReference type="EMBL" id="MQS14498.1"/>
    </source>
</evidence>
<gene>
    <name evidence="2" type="ORF">F7Q99_20070</name>
</gene>
<dbReference type="Proteomes" id="UP000450000">
    <property type="component" value="Unassembled WGS sequence"/>
</dbReference>
<keyword evidence="3" id="KW-1185">Reference proteome</keyword>
<organism evidence="2 3">
    <name type="scientific">Streptomyces kaniharaensis</name>
    <dbReference type="NCBI Taxonomy" id="212423"/>
    <lineage>
        <taxon>Bacteria</taxon>
        <taxon>Bacillati</taxon>
        <taxon>Actinomycetota</taxon>
        <taxon>Actinomycetes</taxon>
        <taxon>Kitasatosporales</taxon>
        <taxon>Streptomycetaceae</taxon>
        <taxon>Streptomyces</taxon>
    </lineage>
</organism>
<feature type="region of interest" description="Disordered" evidence="1">
    <location>
        <begin position="77"/>
        <end position="102"/>
    </location>
</feature>
<accession>A0A6N7KW04</accession>
<reference evidence="2 3" key="1">
    <citation type="submission" date="2019-09" db="EMBL/GenBank/DDBJ databases">
        <title>Genome Sequences of Streptomyces kaniharaensis ATCC 21070.</title>
        <authorList>
            <person name="Zhu W."/>
            <person name="De Crecy-Lagard V."/>
            <person name="Richards N.G."/>
        </authorList>
    </citation>
    <scope>NUCLEOTIDE SEQUENCE [LARGE SCALE GENOMIC DNA]</scope>
    <source>
        <strain evidence="2 3">SF-557</strain>
    </source>
</reference>
<dbReference type="AlphaFoldDB" id="A0A6N7KW04"/>